<dbReference type="AlphaFoldDB" id="A0A1G8F523"/>
<keyword evidence="1" id="KW-0472">Membrane</keyword>
<feature type="transmembrane region" description="Helical" evidence="1">
    <location>
        <begin position="257"/>
        <end position="279"/>
    </location>
</feature>
<dbReference type="EMBL" id="FNDD01000028">
    <property type="protein sequence ID" value="SDH77225.1"/>
    <property type="molecule type" value="Genomic_DNA"/>
</dbReference>
<name>A0A1G8F523_9VIBR</name>
<organism evidence="2 3">
    <name type="scientific">Vibrio xiamenensis</name>
    <dbReference type="NCBI Taxonomy" id="861298"/>
    <lineage>
        <taxon>Bacteria</taxon>
        <taxon>Pseudomonadati</taxon>
        <taxon>Pseudomonadota</taxon>
        <taxon>Gammaproteobacteria</taxon>
        <taxon>Vibrionales</taxon>
        <taxon>Vibrionaceae</taxon>
        <taxon>Vibrio</taxon>
    </lineage>
</organism>
<feature type="transmembrane region" description="Helical" evidence="1">
    <location>
        <begin position="189"/>
        <end position="214"/>
    </location>
</feature>
<accession>A0A1G8F523</accession>
<keyword evidence="1" id="KW-1133">Transmembrane helix</keyword>
<feature type="transmembrane region" description="Helical" evidence="1">
    <location>
        <begin position="20"/>
        <end position="38"/>
    </location>
</feature>
<feature type="transmembrane region" description="Helical" evidence="1">
    <location>
        <begin position="106"/>
        <end position="122"/>
    </location>
</feature>
<feature type="transmembrane region" description="Helical" evidence="1">
    <location>
        <begin position="330"/>
        <end position="350"/>
    </location>
</feature>
<dbReference type="STRING" id="861298.SAMN04488136_12863"/>
<sequence>MNTLLSSQRSDKIQLDWLRIAQWGLVAILALITLYNVYFSMLENVAHDAMPYMEDYVGKFVSEGRWINFALFPILKAVPQVIAVSLCSLFVFVFGYQVASGMRKEPWLAVAFALLIVNIPYFTMLFKWPMTLIPGMALLALFSCIKDRMPRNAFLLISGMLLFATYPAFYFLMPLLFIRDLNRAPLKELIIFMLVWMAGYVLGYVVANASVYLYTYLFTDHPSFIEFVSWRRSTPTTDFSSLISNIMKSAGNFERNALYLSMLSPWFFVPVGLTALWALKNQPKYTFVVLMVVLSIYASVIALGVKVPLRSGITLPIGMAMMILLVDNRAWRTILLISLFIPFAYKMHYYNYAYNEKRILTEAMLTERDNHGYLQQPERFKKVIVSVDEVKTSEYFYQLTKSNAYKTLSNLELHYIRPYLYQFGWKDKNIEVHDEPRNYVEGEAYVEAKGDVLYITID</sequence>
<feature type="transmembrane region" description="Helical" evidence="1">
    <location>
        <begin position="285"/>
        <end position="309"/>
    </location>
</feature>
<dbReference type="OrthoDB" id="5699455at2"/>
<keyword evidence="1" id="KW-0812">Transmembrane</keyword>
<feature type="transmembrane region" description="Helical" evidence="1">
    <location>
        <begin position="77"/>
        <end position="99"/>
    </location>
</feature>
<evidence type="ECO:0000256" key="1">
    <source>
        <dbReference type="SAM" id="Phobius"/>
    </source>
</evidence>
<evidence type="ECO:0008006" key="4">
    <source>
        <dbReference type="Google" id="ProtNLM"/>
    </source>
</evidence>
<evidence type="ECO:0000313" key="2">
    <source>
        <dbReference type="EMBL" id="SDH77225.1"/>
    </source>
</evidence>
<proteinExistence type="predicted"/>
<protein>
    <recommendedName>
        <fullName evidence="4">Glucosyl transferase GtrII</fullName>
    </recommendedName>
</protein>
<keyword evidence="3" id="KW-1185">Reference proteome</keyword>
<dbReference type="RefSeq" id="WP_093277869.1">
    <property type="nucleotide sequence ID" value="NZ_FNDD01000028.1"/>
</dbReference>
<gene>
    <name evidence="2" type="ORF">SAMN04488136_12863</name>
</gene>
<dbReference type="Proteomes" id="UP000198854">
    <property type="component" value="Unassembled WGS sequence"/>
</dbReference>
<feature type="transmembrane region" description="Helical" evidence="1">
    <location>
        <begin position="152"/>
        <end position="177"/>
    </location>
</feature>
<reference evidence="2 3" key="1">
    <citation type="submission" date="2016-10" db="EMBL/GenBank/DDBJ databases">
        <authorList>
            <person name="de Groot N.N."/>
        </authorList>
    </citation>
    <scope>NUCLEOTIDE SEQUENCE [LARGE SCALE GENOMIC DNA]</scope>
    <source>
        <strain evidence="2 3">CGMCC 1.10228</strain>
    </source>
</reference>
<evidence type="ECO:0000313" key="3">
    <source>
        <dbReference type="Proteomes" id="UP000198854"/>
    </source>
</evidence>